<accession>A0A151XDN4</accession>
<reference evidence="1 2" key="1">
    <citation type="submission" date="2015-09" db="EMBL/GenBank/DDBJ databases">
        <title>Trachymyrmex zeteki WGS genome.</title>
        <authorList>
            <person name="Nygaard S."/>
            <person name="Hu H."/>
            <person name="Boomsma J."/>
            <person name="Zhang G."/>
        </authorList>
    </citation>
    <scope>NUCLEOTIDE SEQUENCE [LARGE SCALE GENOMIC DNA]</scope>
    <source>
        <strain evidence="1">Tzet28-1</strain>
        <tissue evidence="1">Whole body</tissue>
    </source>
</reference>
<name>A0A151XDN4_9HYME</name>
<proteinExistence type="predicted"/>
<keyword evidence="2" id="KW-1185">Reference proteome</keyword>
<gene>
    <name evidence="1" type="ORF">ALC60_02518</name>
</gene>
<dbReference type="Proteomes" id="UP000075809">
    <property type="component" value="Unassembled WGS sequence"/>
</dbReference>
<dbReference type="EMBL" id="KQ982268">
    <property type="protein sequence ID" value="KYQ58481.1"/>
    <property type="molecule type" value="Genomic_DNA"/>
</dbReference>
<organism evidence="1 2">
    <name type="scientific">Mycetomoellerius zeteki</name>
    <dbReference type="NCBI Taxonomy" id="64791"/>
    <lineage>
        <taxon>Eukaryota</taxon>
        <taxon>Metazoa</taxon>
        <taxon>Ecdysozoa</taxon>
        <taxon>Arthropoda</taxon>
        <taxon>Hexapoda</taxon>
        <taxon>Insecta</taxon>
        <taxon>Pterygota</taxon>
        <taxon>Neoptera</taxon>
        <taxon>Endopterygota</taxon>
        <taxon>Hymenoptera</taxon>
        <taxon>Apocrita</taxon>
        <taxon>Aculeata</taxon>
        <taxon>Formicoidea</taxon>
        <taxon>Formicidae</taxon>
        <taxon>Myrmicinae</taxon>
        <taxon>Mycetomoellerius</taxon>
    </lineage>
</organism>
<evidence type="ECO:0000313" key="2">
    <source>
        <dbReference type="Proteomes" id="UP000075809"/>
    </source>
</evidence>
<protein>
    <submittedName>
        <fullName evidence="1">Uncharacterized protein</fullName>
    </submittedName>
</protein>
<evidence type="ECO:0000313" key="1">
    <source>
        <dbReference type="EMBL" id="KYQ58481.1"/>
    </source>
</evidence>
<dbReference type="AlphaFoldDB" id="A0A151XDN4"/>
<sequence length="81" mass="8652">MSYLRPILLVHIRFVDLKATNIGKIPLSINGSIGGLRSDDNNFLADCTACNCIVGSKLPAFATNSSKLIFESCLSMSSSSI</sequence>